<dbReference type="Proteomes" id="UP001107558">
    <property type="component" value="Chromosome 1"/>
</dbReference>
<dbReference type="InterPro" id="IPR014756">
    <property type="entry name" value="Ig_E-set"/>
</dbReference>
<comment type="caution">
    <text evidence="2">The sequence shown here is derived from an EMBL/GenBank/DDBJ whole genome shotgun (WGS) entry which is preliminary data.</text>
</comment>
<evidence type="ECO:0000259" key="1">
    <source>
        <dbReference type="SMART" id="SM01017"/>
    </source>
</evidence>
<dbReference type="Gene3D" id="2.60.40.640">
    <property type="match status" value="1"/>
</dbReference>
<dbReference type="EMBL" id="JADBJN010000001">
    <property type="protein sequence ID" value="KAG5683222.1"/>
    <property type="molecule type" value="Genomic_DNA"/>
</dbReference>
<dbReference type="InterPro" id="IPR014752">
    <property type="entry name" value="Arrestin-like_C"/>
</dbReference>
<proteinExistence type="predicted"/>
<sequence>MEDDVIYAKTPFTVLRFEDFSRRIDLMEKRVQQTSTTFGCMSYQTSQPLFIKASIPFSMYIPDQKIRATIYIDNRCGFEVSKTTLSLKRKHIFTSMKPEKRTVSHEKTIAKAIYEGVKNKMSKKILASITVPSLTLTSSNVSKICQLNYVLCVQAAVVGFLKKPSVQFEIFIGRTALNYEHKLNEKLTNI</sequence>
<protein>
    <recommendedName>
        <fullName evidence="1">Arrestin C-terminal-like domain-containing protein</fullName>
    </recommendedName>
</protein>
<dbReference type="OrthoDB" id="2333384at2759"/>
<accession>A0A9J6CNP2</accession>
<dbReference type="InterPro" id="IPR011022">
    <property type="entry name" value="Arrestin_C-like"/>
</dbReference>
<keyword evidence="3" id="KW-1185">Reference proteome</keyword>
<reference evidence="2" key="1">
    <citation type="submission" date="2021-03" db="EMBL/GenBank/DDBJ databases">
        <title>Chromosome level genome of the anhydrobiotic midge Polypedilum vanderplanki.</title>
        <authorList>
            <person name="Yoshida Y."/>
            <person name="Kikawada T."/>
            <person name="Gusev O."/>
        </authorList>
    </citation>
    <scope>NUCLEOTIDE SEQUENCE</scope>
    <source>
        <strain evidence="2">NIAS01</strain>
        <tissue evidence="2">Whole body or cell culture</tissue>
    </source>
</reference>
<dbReference type="SUPFAM" id="SSF81296">
    <property type="entry name" value="E set domains"/>
    <property type="match status" value="1"/>
</dbReference>
<evidence type="ECO:0000313" key="2">
    <source>
        <dbReference type="EMBL" id="KAG5683222.1"/>
    </source>
</evidence>
<dbReference type="SMART" id="SM01017">
    <property type="entry name" value="Arrestin_C"/>
    <property type="match status" value="1"/>
</dbReference>
<dbReference type="Pfam" id="PF02752">
    <property type="entry name" value="Arrestin_C"/>
    <property type="match status" value="1"/>
</dbReference>
<name>A0A9J6CNP2_POLVA</name>
<gene>
    <name evidence="2" type="ORF">PVAND_012516</name>
</gene>
<organism evidence="2 3">
    <name type="scientific">Polypedilum vanderplanki</name>
    <name type="common">Sleeping chironomid midge</name>
    <dbReference type="NCBI Taxonomy" id="319348"/>
    <lineage>
        <taxon>Eukaryota</taxon>
        <taxon>Metazoa</taxon>
        <taxon>Ecdysozoa</taxon>
        <taxon>Arthropoda</taxon>
        <taxon>Hexapoda</taxon>
        <taxon>Insecta</taxon>
        <taxon>Pterygota</taxon>
        <taxon>Neoptera</taxon>
        <taxon>Endopterygota</taxon>
        <taxon>Diptera</taxon>
        <taxon>Nematocera</taxon>
        <taxon>Chironomoidea</taxon>
        <taxon>Chironomidae</taxon>
        <taxon>Chironominae</taxon>
        <taxon>Polypedilum</taxon>
        <taxon>Polypedilum</taxon>
    </lineage>
</organism>
<dbReference type="AlphaFoldDB" id="A0A9J6CNP2"/>
<feature type="domain" description="Arrestin C-terminal-like" evidence="1">
    <location>
        <begin position="45"/>
        <end position="177"/>
    </location>
</feature>
<evidence type="ECO:0000313" key="3">
    <source>
        <dbReference type="Proteomes" id="UP001107558"/>
    </source>
</evidence>